<reference evidence="2 3" key="1">
    <citation type="submission" date="2021-06" db="EMBL/GenBank/DDBJ databases">
        <title>Caerostris darwini draft genome.</title>
        <authorList>
            <person name="Kono N."/>
            <person name="Arakawa K."/>
        </authorList>
    </citation>
    <scope>NUCLEOTIDE SEQUENCE [LARGE SCALE GENOMIC DNA]</scope>
</reference>
<evidence type="ECO:0000256" key="1">
    <source>
        <dbReference type="SAM" id="MobiDB-lite"/>
    </source>
</evidence>
<name>A0AAV4TMR9_9ARAC</name>
<keyword evidence="3" id="KW-1185">Reference proteome</keyword>
<comment type="caution">
    <text evidence="2">The sequence shown here is derived from an EMBL/GenBank/DDBJ whole genome shotgun (WGS) entry which is preliminary data.</text>
</comment>
<sequence>MSTQKPKEFHLATDQRSLVHGSVELRHLHSAIFFFLFIPWLYSVSVAETVACSCGVSNTNYSQVCGNKVTLFGPLNNRRKQVTQSAQHAKQGALRKQAQKPFSSLRVDIVCRNTCSRKQQKKKETQNPPPAFQRRTGVREREKSHWIVTSSASAPYLFVSSEVARCANGRRDPFRPRPHPPPMREEEEEPFFLGRRPQNCDFLSVLVERRKP</sequence>
<protein>
    <submittedName>
        <fullName evidence="2">Uncharacterized protein</fullName>
    </submittedName>
</protein>
<dbReference type="Proteomes" id="UP001054837">
    <property type="component" value="Unassembled WGS sequence"/>
</dbReference>
<accession>A0AAV4TMR9</accession>
<evidence type="ECO:0000313" key="3">
    <source>
        <dbReference type="Proteomes" id="UP001054837"/>
    </source>
</evidence>
<evidence type="ECO:0000313" key="2">
    <source>
        <dbReference type="EMBL" id="GIY46736.1"/>
    </source>
</evidence>
<dbReference type="EMBL" id="BPLQ01009812">
    <property type="protein sequence ID" value="GIY46736.1"/>
    <property type="molecule type" value="Genomic_DNA"/>
</dbReference>
<dbReference type="AlphaFoldDB" id="A0AAV4TMR9"/>
<organism evidence="2 3">
    <name type="scientific">Caerostris darwini</name>
    <dbReference type="NCBI Taxonomy" id="1538125"/>
    <lineage>
        <taxon>Eukaryota</taxon>
        <taxon>Metazoa</taxon>
        <taxon>Ecdysozoa</taxon>
        <taxon>Arthropoda</taxon>
        <taxon>Chelicerata</taxon>
        <taxon>Arachnida</taxon>
        <taxon>Araneae</taxon>
        <taxon>Araneomorphae</taxon>
        <taxon>Entelegynae</taxon>
        <taxon>Araneoidea</taxon>
        <taxon>Araneidae</taxon>
        <taxon>Caerostris</taxon>
    </lineage>
</organism>
<feature type="region of interest" description="Disordered" evidence="1">
    <location>
        <begin position="118"/>
        <end position="143"/>
    </location>
</feature>
<gene>
    <name evidence="2" type="ORF">CDAR_250931</name>
</gene>
<proteinExistence type="predicted"/>
<feature type="region of interest" description="Disordered" evidence="1">
    <location>
        <begin position="169"/>
        <end position="190"/>
    </location>
</feature>